<evidence type="ECO:0000313" key="2">
    <source>
        <dbReference type="Proteomes" id="UP001217089"/>
    </source>
</evidence>
<organism evidence="1 2">
    <name type="scientific">Tegillarca granosa</name>
    <name type="common">Malaysian cockle</name>
    <name type="synonym">Anadara granosa</name>
    <dbReference type="NCBI Taxonomy" id="220873"/>
    <lineage>
        <taxon>Eukaryota</taxon>
        <taxon>Metazoa</taxon>
        <taxon>Spiralia</taxon>
        <taxon>Lophotrochozoa</taxon>
        <taxon>Mollusca</taxon>
        <taxon>Bivalvia</taxon>
        <taxon>Autobranchia</taxon>
        <taxon>Pteriomorphia</taxon>
        <taxon>Arcoida</taxon>
        <taxon>Arcoidea</taxon>
        <taxon>Arcidae</taxon>
        <taxon>Tegillarca</taxon>
    </lineage>
</organism>
<dbReference type="EMBL" id="JARBDR010000657">
    <property type="protein sequence ID" value="KAJ8309109.1"/>
    <property type="molecule type" value="Genomic_DNA"/>
</dbReference>
<accession>A0ABQ9EVA8</accession>
<gene>
    <name evidence="1" type="ORF">KUTeg_013983</name>
</gene>
<reference evidence="1 2" key="1">
    <citation type="submission" date="2022-12" db="EMBL/GenBank/DDBJ databases">
        <title>Chromosome-level genome of Tegillarca granosa.</title>
        <authorList>
            <person name="Kim J."/>
        </authorList>
    </citation>
    <scope>NUCLEOTIDE SEQUENCE [LARGE SCALE GENOMIC DNA]</scope>
    <source>
        <strain evidence="1">Teg-2019</strain>
        <tissue evidence="1">Adductor muscle</tissue>
    </source>
</reference>
<protein>
    <submittedName>
        <fullName evidence="1">Uncharacterized protein</fullName>
    </submittedName>
</protein>
<name>A0ABQ9EVA8_TEGGR</name>
<sequence length="153" mass="17683">MNIDVGGGASAPAINNACLPNIIDKLDADTVEKVRVINSMLYHRLNVQEKIIEKYKKESIKTILKEKERLNHDLRKIAKRSPSIPDVRYLMCHFKNRKKLPGLKFKSFATEPQDMKGFQTEKECRLFCDRFYTHHIHTALSGTLKTCQSNYCI</sequence>
<comment type="caution">
    <text evidence="1">The sequence shown here is derived from an EMBL/GenBank/DDBJ whole genome shotgun (WGS) entry which is preliminary data.</text>
</comment>
<evidence type="ECO:0000313" key="1">
    <source>
        <dbReference type="EMBL" id="KAJ8309109.1"/>
    </source>
</evidence>
<dbReference type="Proteomes" id="UP001217089">
    <property type="component" value="Unassembled WGS sequence"/>
</dbReference>
<proteinExistence type="predicted"/>
<keyword evidence="2" id="KW-1185">Reference proteome</keyword>